<dbReference type="EMBL" id="CM056743">
    <property type="protein sequence ID" value="KAJ8669219.1"/>
    <property type="molecule type" value="Genomic_DNA"/>
</dbReference>
<name>A0ACC2NDE4_9HYME</name>
<evidence type="ECO:0000313" key="1">
    <source>
        <dbReference type="EMBL" id="KAJ8669219.1"/>
    </source>
</evidence>
<gene>
    <name evidence="1" type="ORF">QAD02_000478</name>
</gene>
<protein>
    <submittedName>
        <fullName evidence="1">Uncharacterized protein</fullName>
    </submittedName>
</protein>
<accession>A0ACC2NDE4</accession>
<sequence>MALQFHNLMNQPQPGDVLHIIKRPDRRANTLKYHCNGFLFHADPRNPNILRCVYRSGRGINCPGMLHVTRDNVLIRAQDHVGHLANEDAYQIELFKDECYRLCRETFDTFSVIFENVARQLPRAAMHLTLNSMKTTMKRERHLNVPPLPLTLEELGQILENYPPMANIYRGCARSADSGRALVFIHPSMDPVWEALTQLWGDGTWKGIVIGFCFTNCKSHPMYVSLFKFSCMLFPPLRENLPTGACDFELAVINALHIVSPMARVVACSFHYKQSILKRWKKLRLPLNEGTELLEICWAMAYLPAIMWPQGMGMVAQAAEELAARFPRAALMYDYWNRVWPRLANEASVFGVAVRTTNVCETFNKLAHALFGYHPPMFSYLDTMNQVMEKTERKYVAITRNNMVFSVRSQAEMQADVNLLRKQVGLYLGSVSVEDFLQFYINQRRLQYYPEHAAHVGDEPDLPHDVQVQKEMEFVRDMQGVFARAPAADKKLIWI</sequence>
<comment type="caution">
    <text evidence="1">The sequence shown here is derived from an EMBL/GenBank/DDBJ whole genome shotgun (WGS) entry which is preliminary data.</text>
</comment>
<dbReference type="Proteomes" id="UP001239111">
    <property type="component" value="Chromosome 3"/>
</dbReference>
<evidence type="ECO:0000313" key="2">
    <source>
        <dbReference type="Proteomes" id="UP001239111"/>
    </source>
</evidence>
<organism evidence="1 2">
    <name type="scientific">Eretmocerus hayati</name>
    <dbReference type="NCBI Taxonomy" id="131215"/>
    <lineage>
        <taxon>Eukaryota</taxon>
        <taxon>Metazoa</taxon>
        <taxon>Ecdysozoa</taxon>
        <taxon>Arthropoda</taxon>
        <taxon>Hexapoda</taxon>
        <taxon>Insecta</taxon>
        <taxon>Pterygota</taxon>
        <taxon>Neoptera</taxon>
        <taxon>Endopterygota</taxon>
        <taxon>Hymenoptera</taxon>
        <taxon>Apocrita</taxon>
        <taxon>Proctotrupomorpha</taxon>
        <taxon>Chalcidoidea</taxon>
        <taxon>Aphelinidae</taxon>
        <taxon>Aphelininae</taxon>
        <taxon>Eretmocerus</taxon>
    </lineage>
</organism>
<proteinExistence type="predicted"/>
<reference evidence="1" key="1">
    <citation type="submission" date="2023-04" db="EMBL/GenBank/DDBJ databases">
        <title>A chromosome-level genome assembly of the parasitoid wasp Eretmocerus hayati.</title>
        <authorList>
            <person name="Zhong Y."/>
            <person name="Liu S."/>
            <person name="Liu Y."/>
        </authorList>
    </citation>
    <scope>NUCLEOTIDE SEQUENCE</scope>
    <source>
        <strain evidence="1">ZJU_SS_LIU_2023</strain>
    </source>
</reference>
<keyword evidence="2" id="KW-1185">Reference proteome</keyword>